<dbReference type="KEGG" id="nno:NONO_c18830"/>
<dbReference type="RefSeq" id="WP_148306783.1">
    <property type="nucleotide sequence ID" value="NZ_CP006850.1"/>
</dbReference>
<dbReference type="OrthoDB" id="5171545at2"/>
<gene>
    <name evidence="4" type="ORF">NONO_c18830</name>
</gene>
<dbReference type="InterPro" id="IPR055797">
    <property type="entry name" value="DUF7373"/>
</dbReference>
<keyword evidence="5" id="KW-1185">Reference proteome</keyword>
<dbReference type="PROSITE" id="PS51257">
    <property type="entry name" value="PROKAR_LIPOPROTEIN"/>
    <property type="match status" value="1"/>
</dbReference>
<accession>W5TCG8</accession>
<proteinExistence type="predicted"/>
<dbReference type="eggNOG" id="ENOG5030HT0">
    <property type="taxonomic scope" value="Bacteria"/>
</dbReference>
<keyword evidence="1" id="KW-0732">Signal</keyword>
<evidence type="ECO:0000313" key="5">
    <source>
        <dbReference type="Proteomes" id="UP000019150"/>
    </source>
</evidence>
<dbReference type="Pfam" id="PF24088">
    <property type="entry name" value="DUF7373"/>
    <property type="match status" value="1"/>
</dbReference>
<evidence type="ECO:0000256" key="1">
    <source>
        <dbReference type="SAM" id="SignalP"/>
    </source>
</evidence>
<dbReference type="EMBL" id="CP006850">
    <property type="protein sequence ID" value="AHH16683.1"/>
    <property type="molecule type" value="Genomic_DNA"/>
</dbReference>
<sequence length="418" mass="43892">MNRSRKPYRRIVGMLAGAVALAATGCGGVTSGHPVGHYPDPESLDTGAYSVRPLDVPPARAGDGRVVESMRMAEVLLDPAQADPALRHPVGPAVVPLPTPAKAALLLAAPVRDVLERNGMLAGAAVSGSDRKVTAKFPVPGTARLLTAMVLRFPDADAAQRAAREIDAVDFAVSPDNVPVSIPGYPAAHAHWRPAVPTAAATAARGEFVVSLLAGHTAPDPDMLTTLARKAFDAQFARLGDFVPTPPDAMATLPLDHESMVRRLVPDAPGRWTYPVVAVVSNQLNAGWDSMVFGSGVVYGPRAAWLSGARTQTDFPIETMVMTGFNRVARYADPGAARRAYDAGTAADAADSSLRPAPAPERLPDSVCWSDSKADVAGNGKYFCRVLYGRYTAAIITHDLPTAQHKTAAQYGLLAGAE</sequence>
<dbReference type="Pfam" id="PF24092">
    <property type="entry name" value="DUF7373_C"/>
    <property type="match status" value="1"/>
</dbReference>
<reference evidence="4 5" key="1">
    <citation type="journal article" date="2014" name="Appl. Environ. Microbiol.">
        <title>Insights into the Microbial Degradation of Rubber and Gutta-Percha by Analysis of the Complete Genome of Nocardia nova SH22a.</title>
        <authorList>
            <person name="Luo Q."/>
            <person name="Hiessl S."/>
            <person name="Poehlein A."/>
            <person name="Daniel R."/>
            <person name="Steinbuchel A."/>
        </authorList>
    </citation>
    <scope>NUCLEOTIDE SEQUENCE [LARGE SCALE GENOMIC DNA]</scope>
    <source>
        <strain evidence="4">SH22a</strain>
    </source>
</reference>
<dbReference type="AlphaFoldDB" id="W5TCG8"/>
<evidence type="ECO:0008006" key="6">
    <source>
        <dbReference type="Google" id="ProtNLM"/>
    </source>
</evidence>
<dbReference type="STRING" id="1415166.NONO_c18830"/>
<dbReference type="PATRIC" id="fig|1415166.3.peg.1907"/>
<feature type="domain" description="DUF7373" evidence="2">
    <location>
        <begin position="59"/>
        <end position="255"/>
    </location>
</feature>
<name>W5TCG8_9NOCA</name>
<dbReference type="HOGENOM" id="CLU_054533_0_0_11"/>
<dbReference type="InterPro" id="IPR056463">
    <property type="entry name" value="DUF7373_C"/>
</dbReference>
<feature type="chain" id="PRO_5004873418" description="Lipoprotein" evidence="1">
    <location>
        <begin position="23"/>
        <end position="418"/>
    </location>
</feature>
<dbReference type="Proteomes" id="UP000019150">
    <property type="component" value="Chromosome"/>
</dbReference>
<organism evidence="4 5">
    <name type="scientific">Nocardia nova SH22a</name>
    <dbReference type="NCBI Taxonomy" id="1415166"/>
    <lineage>
        <taxon>Bacteria</taxon>
        <taxon>Bacillati</taxon>
        <taxon>Actinomycetota</taxon>
        <taxon>Actinomycetes</taxon>
        <taxon>Mycobacteriales</taxon>
        <taxon>Nocardiaceae</taxon>
        <taxon>Nocardia</taxon>
    </lineage>
</organism>
<protein>
    <recommendedName>
        <fullName evidence="6">Lipoprotein</fullName>
    </recommendedName>
</protein>
<feature type="signal peptide" evidence="1">
    <location>
        <begin position="1"/>
        <end position="22"/>
    </location>
</feature>
<feature type="domain" description="DUF7373" evidence="3">
    <location>
        <begin position="295"/>
        <end position="415"/>
    </location>
</feature>
<evidence type="ECO:0000259" key="2">
    <source>
        <dbReference type="Pfam" id="PF24088"/>
    </source>
</evidence>
<evidence type="ECO:0000313" key="4">
    <source>
        <dbReference type="EMBL" id="AHH16683.1"/>
    </source>
</evidence>
<evidence type="ECO:0000259" key="3">
    <source>
        <dbReference type="Pfam" id="PF24092"/>
    </source>
</evidence>